<evidence type="ECO:0000256" key="1">
    <source>
        <dbReference type="SAM" id="SignalP"/>
    </source>
</evidence>
<name>A0ABN9W9K7_9DINO</name>
<keyword evidence="3" id="KW-1185">Reference proteome</keyword>
<dbReference type="EMBL" id="CAUYUJ010018349">
    <property type="protein sequence ID" value="CAK0882870.1"/>
    <property type="molecule type" value="Genomic_DNA"/>
</dbReference>
<gene>
    <name evidence="2" type="ORF">PCOR1329_LOCUS65256</name>
</gene>
<feature type="chain" id="PRO_5046221398" description="Secreted protein" evidence="1">
    <location>
        <begin position="24"/>
        <end position="116"/>
    </location>
</feature>
<protein>
    <recommendedName>
        <fullName evidence="4">Secreted protein</fullName>
    </recommendedName>
</protein>
<evidence type="ECO:0000313" key="2">
    <source>
        <dbReference type="EMBL" id="CAK0882870.1"/>
    </source>
</evidence>
<keyword evidence="1" id="KW-0732">Signal</keyword>
<comment type="caution">
    <text evidence="2">The sequence shown here is derived from an EMBL/GenBank/DDBJ whole genome shotgun (WGS) entry which is preliminary data.</text>
</comment>
<evidence type="ECO:0008006" key="4">
    <source>
        <dbReference type="Google" id="ProtNLM"/>
    </source>
</evidence>
<reference evidence="2" key="1">
    <citation type="submission" date="2023-10" db="EMBL/GenBank/DDBJ databases">
        <authorList>
            <person name="Chen Y."/>
            <person name="Shah S."/>
            <person name="Dougan E. K."/>
            <person name="Thang M."/>
            <person name="Chan C."/>
        </authorList>
    </citation>
    <scope>NUCLEOTIDE SEQUENCE [LARGE SCALE GENOMIC DNA]</scope>
</reference>
<sequence length="116" mass="12394">MHASGHRSTSSVSVSLCVHAVAATPPQLSSQTSCGTSWHPVGSLSSPIFPCWQYFFPDAIALNFKNAFLSGFATGGKSWFSQASMLWTTSIAIGLRANQPTNATKKDTVEAQKARM</sequence>
<feature type="signal peptide" evidence="1">
    <location>
        <begin position="1"/>
        <end position="23"/>
    </location>
</feature>
<accession>A0ABN9W9K7</accession>
<organism evidence="2 3">
    <name type="scientific">Prorocentrum cordatum</name>
    <dbReference type="NCBI Taxonomy" id="2364126"/>
    <lineage>
        <taxon>Eukaryota</taxon>
        <taxon>Sar</taxon>
        <taxon>Alveolata</taxon>
        <taxon>Dinophyceae</taxon>
        <taxon>Prorocentrales</taxon>
        <taxon>Prorocentraceae</taxon>
        <taxon>Prorocentrum</taxon>
    </lineage>
</organism>
<dbReference type="Proteomes" id="UP001189429">
    <property type="component" value="Unassembled WGS sequence"/>
</dbReference>
<proteinExistence type="predicted"/>
<evidence type="ECO:0000313" key="3">
    <source>
        <dbReference type="Proteomes" id="UP001189429"/>
    </source>
</evidence>